<gene>
    <name evidence="3" type="ORF">BPA30113_00326</name>
</gene>
<dbReference type="InterPro" id="IPR005079">
    <property type="entry name" value="Peptidase_C45_hydrolase"/>
</dbReference>
<feature type="domain" description="Peptidase C45 hydrolase" evidence="2">
    <location>
        <begin position="139"/>
        <end position="360"/>
    </location>
</feature>
<accession>A0A6J5D6X3</accession>
<evidence type="ECO:0000256" key="1">
    <source>
        <dbReference type="SAM" id="MobiDB-lite"/>
    </source>
</evidence>
<feature type="region of interest" description="Disordered" evidence="1">
    <location>
        <begin position="1"/>
        <end position="24"/>
    </location>
</feature>
<dbReference type="Proteomes" id="UP000494330">
    <property type="component" value="Unassembled WGS sequence"/>
</dbReference>
<name>A0A6J5D6X3_9BURK</name>
<evidence type="ECO:0000259" key="2">
    <source>
        <dbReference type="Pfam" id="PF03417"/>
    </source>
</evidence>
<dbReference type="PANTHER" id="PTHR34180">
    <property type="entry name" value="PEPTIDASE C45"/>
    <property type="match status" value="1"/>
</dbReference>
<evidence type="ECO:0000313" key="3">
    <source>
        <dbReference type="EMBL" id="VWB13320.1"/>
    </source>
</evidence>
<protein>
    <submittedName>
        <fullName evidence="3">Peptidase C45</fullName>
    </submittedName>
</protein>
<dbReference type="InterPro" id="IPR047794">
    <property type="entry name" value="C45_proenzyme-like"/>
</dbReference>
<evidence type="ECO:0000313" key="4">
    <source>
        <dbReference type="Proteomes" id="UP000494330"/>
    </source>
</evidence>
<dbReference type="Pfam" id="PF03417">
    <property type="entry name" value="AAT"/>
    <property type="match status" value="1"/>
</dbReference>
<dbReference type="EMBL" id="CABVQD010000001">
    <property type="protein sequence ID" value="VWB13320.1"/>
    <property type="molecule type" value="Genomic_DNA"/>
</dbReference>
<keyword evidence="4" id="KW-1185">Reference proteome</keyword>
<organism evidence="3 4">
    <name type="scientific">Burkholderia paludis</name>
    <dbReference type="NCBI Taxonomy" id="1506587"/>
    <lineage>
        <taxon>Bacteria</taxon>
        <taxon>Pseudomonadati</taxon>
        <taxon>Pseudomonadota</taxon>
        <taxon>Betaproteobacteria</taxon>
        <taxon>Burkholderiales</taxon>
        <taxon>Burkholderiaceae</taxon>
        <taxon>Burkholderia</taxon>
        <taxon>Burkholderia cepacia complex</taxon>
    </lineage>
</organism>
<dbReference type="InterPro" id="IPR047801">
    <property type="entry name" value="Peptidase_C45"/>
</dbReference>
<reference evidence="3 4" key="1">
    <citation type="submission" date="2019-09" db="EMBL/GenBank/DDBJ databases">
        <authorList>
            <person name="Depoorter E."/>
        </authorList>
    </citation>
    <scope>NUCLEOTIDE SEQUENCE [LARGE SCALE GENOMIC DNA]</scope>
    <source>
        <strain evidence="3">LMG 30113</strain>
    </source>
</reference>
<dbReference type="Gene3D" id="3.60.60.10">
    <property type="entry name" value="Penicillin V Acylase, Chain A"/>
    <property type="match status" value="1"/>
</dbReference>
<dbReference type="PANTHER" id="PTHR34180:SF1">
    <property type="entry name" value="BETA-ALANYL-DOPAMINE_CARCININE HYDROLASE"/>
    <property type="match status" value="1"/>
</dbReference>
<sequence length="380" mass="40785">MRGRRAFRHHEAGRASRAQAARHRNQTLSPDMPLSLAPVIAGAPFDIGVRLGELARPVFDEYMRQSRAWQAVRRWRGHPFVEALRHAALATYPDLVAELDGIAAGIGWPAEDIFLWNCRGELIHNAPDGCTTLAARGADGTRWIAHNEDGDPFLRERCLLVDVRPDGKPGFISFYYPGSLPGHTFAANRAGIAQTINNLRIETPAPGVPRMILARAVLDAASLDEAAGVLRANARASGFHHTLGATGDTRLLSIEASAARCSVVDVSSLAGHANHLVHPGCEAEAQIVTQSSADRQRRVDALTAGIDAVDEAALLRVLGDRAPQGLPIHRDDPADPDDENTLATAVFAIGAAAIDVTIHQHGTQRFATRIAPSGRAHRAS</sequence>
<dbReference type="AlphaFoldDB" id="A0A6J5D6X3"/>
<proteinExistence type="predicted"/>
<dbReference type="NCBIfam" id="NF040521">
    <property type="entry name" value="C45_proenzyme"/>
    <property type="match status" value="1"/>
</dbReference>